<feature type="compositionally biased region" description="Basic and acidic residues" evidence="8">
    <location>
        <begin position="341"/>
        <end position="358"/>
    </location>
</feature>
<evidence type="ECO:0000313" key="11">
    <source>
        <dbReference type="Proteomes" id="UP000326062"/>
    </source>
</evidence>
<evidence type="ECO:0000256" key="7">
    <source>
        <dbReference type="RuleBase" id="RU004020"/>
    </source>
</evidence>
<evidence type="ECO:0000256" key="6">
    <source>
        <dbReference type="ARBA" id="ARBA00023242"/>
    </source>
</evidence>
<keyword evidence="3" id="KW-0805">Transcription regulation</keyword>
<dbReference type="Proteomes" id="UP000326062">
    <property type="component" value="Unassembled WGS sequence"/>
</dbReference>
<proteinExistence type="inferred from homology"/>
<feature type="compositionally biased region" description="Low complexity" evidence="8">
    <location>
        <begin position="187"/>
        <end position="198"/>
    </location>
</feature>
<reference evidence="10 11" key="1">
    <citation type="submission" date="2019-06" db="EMBL/GenBank/DDBJ databases">
        <title>Discovery of a novel chromosome fission-fusion reversal in muntjac.</title>
        <authorList>
            <person name="Mudd A.B."/>
            <person name="Bredeson J.V."/>
            <person name="Baum R."/>
            <person name="Hockemeyer D."/>
            <person name="Rokhsar D.S."/>
        </authorList>
    </citation>
    <scope>NUCLEOTIDE SEQUENCE [LARGE SCALE GENOMIC DNA]</scope>
    <source>
        <strain evidence="10">UCam_UCB_Mr</strain>
        <tissue evidence="10">Fibroblast cell line</tissue>
    </source>
</reference>
<accession>A0A5N3VY76</accession>
<gene>
    <name evidence="10" type="ORF">FD755_023308</name>
</gene>
<feature type="region of interest" description="Disordered" evidence="8">
    <location>
        <begin position="331"/>
        <end position="358"/>
    </location>
</feature>
<dbReference type="Gene3D" id="1.10.10.10">
    <property type="entry name" value="Winged helix-like DNA-binding domain superfamily/Winged helix DNA-binding domain"/>
    <property type="match status" value="1"/>
</dbReference>
<dbReference type="PANTHER" id="PTHR10015">
    <property type="entry name" value="HEAT SHOCK TRANSCRIPTION FACTOR"/>
    <property type="match status" value="1"/>
</dbReference>
<evidence type="ECO:0000256" key="5">
    <source>
        <dbReference type="ARBA" id="ARBA00023163"/>
    </source>
</evidence>
<feature type="domain" description="HSF-type DNA-binding" evidence="9">
    <location>
        <begin position="80"/>
        <end position="182"/>
    </location>
</feature>
<feature type="compositionally biased region" description="Basic residues" evidence="8">
    <location>
        <begin position="199"/>
        <end position="209"/>
    </location>
</feature>
<keyword evidence="6" id="KW-0539">Nucleus</keyword>
<name>A0A5N3VY76_MUNRE</name>
<feature type="region of interest" description="Disordered" evidence="8">
    <location>
        <begin position="1"/>
        <end position="76"/>
    </location>
</feature>
<dbReference type="GO" id="GO:0003700">
    <property type="term" value="F:DNA-binding transcription factor activity"/>
    <property type="evidence" value="ECO:0007669"/>
    <property type="project" value="InterPro"/>
</dbReference>
<sequence>MASQSFHEAQAALLAPSTDGEPSAGDPRDSSPDPNAHSGEALEKQGDQPESPDPGLHDNLPLQGPNPEMVNEDENNASFGLSFPRKLWRIVEDATFTSVHWNDKGDMVVIEADLFQMEVLQRRGVDQICETDSIKSFIRELNLYGFRKIRPSDCSAGRMMMIYRNSNFQRDKPLLLQNIQRKGDPRTTSQSATGTTATPKRKKRVMATRHSPRLHHNEFTQEIGNKVQKGMPTACKIPSQCSFVFSDLWSMGSVASQAGGNHLPSEQGGPSGEGPSNSATSVPPATAGRDSPGELPESPPVNPDYESVMTLYNTCYSILMAGLLVMAPDEALESEEEQGDSSDHKCALCEQAKKKPNP</sequence>
<dbReference type="InterPro" id="IPR036390">
    <property type="entry name" value="WH_DNA-bd_sf"/>
</dbReference>
<dbReference type="EMBL" id="VCEB01000101">
    <property type="protein sequence ID" value="KAB0354001.1"/>
    <property type="molecule type" value="Genomic_DNA"/>
</dbReference>
<dbReference type="PANTHER" id="PTHR10015:SF140">
    <property type="entry name" value="HEAT SHOCK TRANSCRIPTION FACTOR, X-LINKED MEMBER 3-RELATED"/>
    <property type="match status" value="1"/>
</dbReference>
<dbReference type="GO" id="GO:0005634">
    <property type="term" value="C:nucleus"/>
    <property type="evidence" value="ECO:0007669"/>
    <property type="project" value="UniProtKB-SubCell"/>
</dbReference>
<feature type="compositionally biased region" description="Low complexity" evidence="8">
    <location>
        <begin position="264"/>
        <end position="278"/>
    </location>
</feature>
<evidence type="ECO:0000256" key="2">
    <source>
        <dbReference type="ARBA" id="ARBA00006403"/>
    </source>
</evidence>
<keyword evidence="5" id="KW-0804">Transcription</keyword>
<comment type="subcellular location">
    <subcellularLocation>
        <location evidence="1">Nucleus</location>
    </subcellularLocation>
</comment>
<dbReference type="InterPro" id="IPR036388">
    <property type="entry name" value="WH-like_DNA-bd_sf"/>
</dbReference>
<dbReference type="AlphaFoldDB" id="A0A5N3VY76"/>
<evidence type="ECO:0000256" key="8">
    <source>
        <dbReference type="SAM" id="MobiDB-lite"/>
    </source>
</evidence>
<comment type="similarity">
    <text evidence="2 7">Belongs to the HSF family.</text>
</comment>
<protein>
    <recommendedName>
        <fullName evidence="9">HSF-type DNA-binding domain-containing protein</fullName>
    </recommendedName>
</protein>
<evidence type="ECO:0000313" key="10">
    <source>
        <dbReference type="EMBL" id="KAB0354001.1"/>
    </source>
</evidence>
<dbReference type="SMART" id="SM00415">
    <property type="entry name" value="HSF"/>
    <property type="match status" value="1"/>
</dbReference>
<feature type="region of interest" description="Disordered" evidence="8">
    <location>
        <begin position="256"/>
        <end position="302"/>
    </location>
</feature>
<dbReference type="GO" id="GO:0043565">
    <property type="term" value="F:sequence-specific DNA binding"/>
    <property type="evidence" value="ECO:0007669"/>
    <property type="project" value="InterPro"/>
</dbReference>
<feature type="region of interest" description="Disordered" evidence="8">
    <location>
        <begin position="180"/>
        <end position="209"/>
    </location>
</feature>
<evidence type="ECO:0000256" key="4">
    <source>
        <dbReference type="ARBA" id="ARBA00023125"/>
    </source>
</evidence>
<dbReference type="FunFam" id="1.10.10.10:FF:000349">
    <property type="entry name" value="Heat shock transcription factor, Y-linked"/>
    <property type="match status" value="1"/>
</dbReference>
<evidence type="ECO:0000256" key="1">
    <source>
        <dbReference type="ARBA" id="ARBA00004123"/>
    </source>
</evidence>
<evidence type="ECO:0000256" key="3">
    <source>
        <dbReference type="ARBA" id="ARBA00023015"/>
    </source>
</evidence>
<dbReference type="InterPro" id="IPR000232">
    <property type="entry name" value="HSF_DNA-bd"/>
</dbReference>
<dbReference type="Pfam" id="PF00447">
    <property type="entry name" value="HSF_DNA-bind"/>
    <property type="match status" value="1"/>
</dbReference>
<feature type="compositionally biased region" description="Acidic residues" evidence="8">
    <location>
        <begin position="331"/>
        <end position="340"/>
    </location>
</feature>
<comment type="caution">
    <text evidence="10">The sequence shown here is derived from an EMBL/GenBank/DDBJ whole genome shotgun (WGS) entry which is preliminary data.</text>
</comment>
<keyword evidence="11" id="KW-1185">Reference proteome</keyword>
<dbReference type="SUPFAM" id="SSF46785">
    <property type="entry name" value="Winged helix' DNA-binding domain"/>
    <property type="match status" value="1"/>
</dbReference>
<keyword evidence="4" id="KW-0238">DNA-binding</keyword>
<organism evidence="10 11">
    <name type="scientific">Muntiacus reevesi</name>
    <name type="common">Reeves' muntjac</name>
    <name type="synonym">Cervus reevesi</name>
    <dbReference type="NCBI Taxonomy" id="9886"/>
    <lineage>
        <taxon>Eukaryota</taxon>
        <taxon>Metazoa</taxon>
        <taxon>Chordata</taxon>
        <taxon>Craniata</taxon>
        <taxon>Vertebrata</taxon>
        <taxon>Euteleostomi</taxon>
        <taxon>Mammalia</taxon>
        <taxon>Eutheria</taxon>
        <taxon>Laurasiatheria</taxon>
        <taxon>Artiodactyla</taxon>
        <taxon>Ruminantia</taxon>
        <taxon>Pecora</taxon>
        <taxon>Cervidae</taxon>
        <taxon>Muntiacinae</taxon>
        <taxon>Muntiacus</taxon>
    </lineage>
</organism>
<evidence type="ECO:0000259" key="9">
    <source>
        <dbReference type="SMART" id="SM00415"/>
    </source>
</evidence>